<dbReference type="InterPro" id="IPR029032">
    <property type="entry name" value="AhpD-like"/>
</dbReference>
<dbReference type="RefSeq" id="WP_253804761.1">
    <property type="nucleotide sequence ID" value="NZ_BAAAUB010000035.1"/>
</dbReference>
<evidence type="ECO:0000256" key="1">
    <source>
        <dbReference type="SAM" id="MobiDB-lite"/>
    </source>
</evidence>
<evidence type="ECO:0000313" key="3">
    <source>
        <dbReference type="EMBL" id="MCP2314435.1"/>
    </source>
</evidence>
<protein>
    <submittedName>
        <fullName evidence="3">Alkylhydroperoxidase family enzyme</fullName>
    </submittedName>
</protein>
<organism evidence="3 4">
    <name type="scientific">Kitasatospora paracochleata</name>
    <dbReference type="NCBI Taxonomy" id="58354"/>
    <lineage>
        <taxon>Bacteria</taxon>
        <taxon>Bacillati</taxon>
        <taxon>Actinomycetota</taxon>
        <taxon>Actinomycetes</taxon>
        <taxon>Kitasatosporales</taxon>
        <taxon>Streptomycetaceae</taxon>
        <taxon>Kitasatospora</taxon>
    </lineage>
</organism>
<dbReference type="SUPFAM" id="SSF69118">
    <property type="entry name" value="AhpD-like"/>
    <property type="match status" value="1"/>
</dbReference>
<evidence type="ECO:0000259" key="2">
    <source>
        <dbReference type="Pfam" id="PF02627"/>
    </source>
</evidence>
<gene>
    <name evidence="3" type="ORF">FHR36_007636</name>
</gene>
<feature type="compositionally biased region" description="Low complexity" evidence="1">
    <location>
        <begin position="1"/>
        <end position="15"/>
    </location>
</feature>
<evidence type="ECO:0000313" key="4">
    <source>
        <dbReference type="Proteomes" id="UP001206483"/>
    </source>
</evidence>
<proteinExistence type="predicted"/>
<dbReference type="Gene3D" id="1.20.1290.10">
    <property type="entry name" value="AhpD-like"/>
    <property type="match status" value="1"/>
</dbReference>
<dbReference type="PANTHER" id="PTHR34846:SF10">
    <property type="entry name" value="CYTOPLASMIC PROTEIN"/>
    <property type="match status" value="1"/>
</dbReference>
<accession>A0ABT1JAF2</accession>
<dbReference type="InterPro" id="IPR003779">
    <property type="entry name" value="CMD-like"/>
</dbReference>
<dbReference type="Pfam" id="PF02627">
    <property type="entry name" value="CMD"/>
    <property type="match status" value="1"/>
</dbReference>
<dbReference type="EMBL" id="JAMZDX010000009">
    <property type="protein sequence ID" value="MCP2314435.1"/>
    <property type="molecule type" value="Genomic_DNA"/>
</dbReference>
<feature type="domain" description="Carboxymuconolactone decarboxylase-like" evidence="2">
    <location>
        <begin position="45"/>
        <end position="111"/>
    </location>
</feature>
<feature type="region of interest" description="Disordered" evidence="1">
    <location>
        <begin position="1"/>
        <end position="23"/>
    </location>
</feature>
<dbReference type="Proteomes" id="UP001206483">
    <property type="component" value="Unassembled WGS sequence"/>
</dbReference>
<name>A0ABT1JAF2_9ACTN</name>
<dbReference type="PANTHER" id="PTHR34846">
    <property type="entry name" value="4-CARBOXYMUCONOLACTONE DECARBOXYLASE FAMILY PROTEIN (AFU_ORTHOLOGUE AFUA_6G11590)"/>
    <property type="match status" value="1"/>
</dbReference>
<comment type="caution">
    <text evidence="3">The sequence shown here is derived from an EMBL/GenBank/DDBJ whole genome shotgun (WGS) entry which is preliminary data.</text>
</comment>
<reference evidence="3 4" key="1">
    <citation type="submission" date="2022-06" db="EMBL/GenBank/DDBJ databases">
        <title>Sequencing the genomes of 1000 actinobacteria strains.</title>
        <authorList>
            <person name="Klenk H.-P."/>
        </authorList>
    </citation>
    <scope>NUCLEOTIDE SEQUENCE [LARGE SCALE GENOMIC DNA]</scope>
    <source>
        <strain evidence="3 4">DSM 41656</strain>
    </source>
</reference>
<sequence>MNASTTPSAPTAPTAQQVRSRMSDPVALVPELEELSGWLYRATGNRSVPRTTIGLIQLRAGQIVGSTYLTALQTGLLRKAGESEERIGAVATWAGAPYFTEAERVALALVEAVLTVPPAGTERVTDELYARAAEHYDPKALATLTIAIGQVNFFVPLALIGKPVPGVKPAEQWT</sequence>
<keyword evidence="4" id="KW-1185">Reference proteome</keyword>